<evidence type="ECO:0000313" key="1">
    <source>
        <dbReference type="EMBL" id="TRX04882.1"/>
    </source>
</evidence>
<dbReference type="AlphaFoldDB" id="A0A553BN20"/>
<organism evidence="2 4">
    <name type="scientific">Flavobacterium gawalongense</name>
    <dbReference type="NCBI Taxonomy" id="2594432"/>
    <lineage>
        <taxon>Bacteria</taxon>
        <taxon>Pseudomonadati</taxon>
        <taxon>Bacteroidota</taxon>
        <taxon>Flavobacteriia</taxon>
        <taxon>Flavobacteriales</taxon>
        <taxon>Flavobacteriaceae</taxon>
        <taxon>Flavobacterium</taxon>
    </lineage>
</organism>
<dbReference type="EMBL" id="VJZL01000013">
    <property type="protein sequence ID" value="TRX09660.1"/>
    <property type="molecule type" value="Genomic_DNA"/>
</dbReference>
<accession>A0A553BN20</accession>
<keyword evidence="2" id="KW-0449">Lipoprotein</keyword>
<dbReference type="OrthoDB" id="1267278at2"/>
<reference evidence="3 4" key="1">
    <citation type="submission" date="2019-07" db="EMBL/GenBank/DDBJ databases">
        <title>Novel species of Flavobacterium.</title>
        <authorList>
            <person name="Liu Q."/>
            <person name="Xin Y.-H."/>
        </authorList>
    </citation>
    <scope>NUCLEOTIDE SEQUENCE [LARGE SCALE GENOMIC DNA]</scope>
    <source>
        <strain evidence="1 3">GSP39</strain>
        <strain evidence="2 4">GSR22</strain>
    </source>
</reference>
<protein>
    <submittedName>
        <fullName evidence="2">Outer membrane lipoprotein-sorting protein</fullName>
    </submittedName>
</protein>
<dbReference type="Proteomes" id="UP000318669">
    <property type="component" value="Unassembled WGS sequence"/>
</dbReference>
<name>A0A553BN20_9FLAO</name>
<comment type="caution">
    <text evidence="2">The sequence shown here is derived from an EMBL/GenBank/DDBJ whole genome shotgun (WGS) entry which is preliminary data.</text>
</comment>
<dbReference type="RefSeq" id="WP_143388167.1">
    <property type="nucleotide sequence ID" value="NZ_VJZL01000013.1"/>
</dbReference>
<evidence type="ECO:0000313" key="4">
    <source>
        <dbReference type="Proteomes" id="UP000318669"/>
    </source>
</evidence>
<evidence type="ECO:0000313" key="2">
    <source>
        <dbReference type="EMBL" id="TRX09660.1"/>
    </source>
</evidence>
<evidence type="ECO:0000313" key="3">
    <source>
        <dbReference type="Proteomes" id="UP000318528"/>
    </source>
</evidence>
<sequence>MFYFISTLSFSQEKESKYNANDIIKKASLAYQKSSYFSYNSQYIMYADYVTNKILEKYQGYIIKKDNSSYIKIKETEIITLPPYGIRIDNVNKVIAMIQSDETTLQNPLVVDRYLKEFNAKLISSKGEFFVCEITPKKDNEVNPFYKIIFQIRKTNFHVIKQILYLANQIDSKDSKGRLISNKPRIEISFSARTRNEKKESKLFRNESYISIKGNEIKPAHNYLGYTIYKS</sequence>
<gene>
    <name evidence="2" type="ORF">FNW11_09150</name>
    <name evidence="1" type="ORF">FNW12_12545</name>
</gene>
<dbReference type="EMBL" id="VJZN01000022">
    <property type="protein sequence ID" value="TRX04882.1"/>
    <property type="molecule type" value="Genomic_DNA"/>
</dbReference>
<keyword evidence="3" id="KW-1185">Reference proteome</keyword>
<proteinExistence type="predicted"/>
<dbReference type="Proteomes" id="UP000318528">
    <property type="component" value="Unassembled WGS sequence"/>
</dbReference>